<evidence type="ECO:0000259" key="9">
    <source>
        <dbReference type="PROSITE" id="PS50893"/>
    </source>
</evidence>
<dbReference type="SMART" id="SM00382">
    <property type="entry name" value="AAA"/>
    <property type="match status" value="1"/>
</dbReference>
<feature type="transmembrane region" description="Helical" evidence="8">
    <location>
        <begin position="200"/>
        <end position="217"/>
    </location>
</feature>
<evidence type="ECO:0000256" key="3">
    <source>
        <dbReference type="ARBA" id="ARBA00022741"/>
    </source>
</evidence>
<dbReference type="RefSeq" id="WP_339968755.1">
    <property type="nucleotide sequence ID" value="NZ_JBBHJY010000009.1"/>
</dbReference>
<organism evidence="12 13">
    <name type="scientific">Novosphingobium aquae</name>
    <dbReference type="NCBI Taxonomy" id="3133435"/>
    <lineage>
        <taxon>Bacteria</taxon>
        <taxon>Pseudomonadati</taxon>
        <taxon>Pseudomonadota</taxon>
        <taxon>Alphaproteobacteria</taxon>
        <taxon>Sphingomonadales</taxon>
        <taxon>Sphingomonadaceae</taxon>
        <taxon>Novosphingobium</taxon>
    </lineage>
</organism>
<evidence type="ECO:0000256" key="5">
    <source>
        <dbReference type="ARBA" id="ARBA00022840"/>
    </source>
</evidence>
<dbReference type="InterPro" id="IPR011527">
    <property type="entry name" value="ABC1_TM_dom"/>
</dbReference>
<dbReference type="PANTHER" id="PTHR43394">
    <property type="entry name" value="ATP-DEPENDENT PERMEASE MDL1, MITOCHONDRIAL"/>
    <property type="match status" value="1"/>
</dbReference>
<protein>
    <submittedName>
        <fullName evidence="12">Peptidase domain-containing ABC transporter</fullName>
    </submittedName>
</protein>
<proteinExistence type="predicted"/>
<keyword evidence="5" id="KW-0067">ATP-binding</keyword>
<dbReference type="Gene3D" id="1.20.1560.10">
    <property type="entry name" value="ABC transporter type 1, transmembrane domain"/>
    <property type="match status" value="1"/>
</dbReference>
<dbReference type="CDD" id="cd18567">
    <property type="entry name" value="ABC_6TM_CvaB_RaxB_like"/>
    <property type="match status" value="1"/>
</dbReference>
<dbReference type="Pfam" id="PF00664">
    <property type="entry name" value="ABC_membrane"/>
    <property type="match status" value="1"/>
</dbReference>
<dbReference type="Gene3D" id="3.90.70.10">
    <property type="entry name" value="Cysteine proteinases"/>
    <property type="match status" value="1"/>
</dbReference>
<evidence type="ECO:0000259" key="10">
    <source>
        <dbReference type="PROSITE" id="PS50929"/>
    </source>
</evidence>
<dbReference type="Pfam" id="PF03412">
    <property type="entry name" value="Peptidase_C39"/>
    <property type="match status" value="1"/>
</dbReference>
<dbReference type="InterPro" id="IPR036640">
    <property type="entry name" value="ABC1_TM_sf"/>
</dbReference>
<comment type="subcellular location">
    <subcellularLocation>
        <location evidence="1">Cell membrane</location>
        <topology evidence="1">Multi-pass membrane protein</topology>
    </subcellularLocation>
</comment>
<dbReference type="PROSITE" id="PS50929">
    <property type="entry name" value="ABC_TM1F"/>
    <property type="match status" value="1"/>
</dbReference>
<sequence length="723" mass="79457">MSSFEWPWSRRIAPIVQSEAAECGLASLAMVARHFGHRVDLAGLRRRFPTSLDGLNLRQIMAAASALDLAPRAVRLEVDELGQLALPAILHWDLNHFVVVESVGSRFVVILDPARGRVRMPRQAIGRHFTGVALELMPTPDFKPIEARVQTRLTDLWSQLTNFRSAIAQVLFLSLLVQLASLASPLFMQMVVDEAVNESDGSLLTVLLLGFGFIYLLQSVSRFLRTWVTVCLGQSLTFQLAGNLMRHLLRLPATYFERRHVGDIMSRLGAVGPIQSLLTHGLVDAVIDTTLVIATLFVMFYVSVPLALIGVSATLLYLLVTQLAHPALRRLTEEQLIAQAQEESYVLESIRAMRAIKLHGFEAPRESGWRNHYADVISAGYKAQMASQKVDFFEDITSNLAFLLTVYFGALAVISQSLTVGTLLAFLSYRSTFSASARALVKQWQKWRLLSVHLQRLSDIVGEPREQLAPNVVRRSAILPPAIRATNLTFAYSAQSEPVLSRVNFEIPAGSLVAVVGPSGAGKTTLMRLLLGLLTPQGGSLEIDGAPLGMSNLAAWRARVGAVMQDDYLLSGTLADNISFFDPTPNQERIQRAARFARIDEDISKMAMGYHSLVSDMGVALSSGQRQRILLARAIYRQPDILILDEGTANLDTQTEEILARSIAGWPITRIAISHRPALVRVADIILEVDGGQVTMRSRAEAGFAAPRAYQEPVSDRVKGGTA</sequence>
<feature type="domain" description="ABC transporter" evidence="9">
    <location>
        <begin position="483"/>
        <end position="716"/>
    </location>
</feature>
<name>A0ABU8SD94_9SPHN</name>
<reference evidence="12 13" key="1">
    <citation type="submission" date="2024-03" db="EMBL/GenBank/DDBJ databases">
        <authorList>
            <person name="Jo J.-H."/>
        </authorList>
    </citation>
    <scope>NUCLEOTIDE SEQUENCE [LARGE SCALE GENOMIC DNA]</scope>
    <source>
        <strain evidence="12 13">AS3R-12</strain>
    </source>
</reference>
<evidence type="ECO:0000259" key="11">
    <source>
        <dbReference type="PROSITE" id="PS50990"/>
    </source>
</evidence>
<dbReference type="Gene3D" id="3.40.50.300">
    <property type="entry name" value="P-loop containing nucleotide triphosphate hydrolases"/>
    <property type="match status" value="1"/>
</dbReference>
<comment type="caution">
    <text evidence="12">The sequence shown here is derived from an EMBL/GenBank/DDBJ whole genome shotgun (WGS) entry which is preliminary data.</text>
</comment>
<dbReference type="PANTHER" id="PTHR43394:SF1">
    <property type="entry name" value="ATP-BINDING CASSETTE SUB-FAMILY B MEMBER 10, MITOCHONDRIAL"/>
    <property type="match status" value="1"/>
</dbReference>
<dbReference type="InterPro" id="IPR039421">
    <property type="entry name" value="Type_1_exporter"/>
</dbReference>
<evidence type="ECO:0000313" key="13">
    <source>
        <dbReference type="Proteomes" id="UP001379235"/>
    </source>
</evidence>
<keyword evidence="7 8" id="KW-0472">Membrane</keyword>
<keyword evidence="4" id="KW-0378">Hydrolase</keyword>
<dbReference type="PROSITE" id="PS00211">
    <property type="entry name" value="ABC_TRANSPORTER_1"/>
    <property type="match status" value="1"/>
</dbReference>
<dbReference type="Pfam" id="PF00005">
    <property type="entry name" value="ABC_tran"/>
    <property type="match status" value="1"/>
</dbReference>
<evidence type="ECO:0000256" key="8">
    <source>
        <dbReference type="SAM" id="Phobius"/>
    </source>
</evidence>
<feature type="transmembrane region" description="Helical" evidence="8">
    <location>
        <begin position="166"/>
        <end position="188"/>
    </location>
</feature>
<feature type="domain" description="Peptidase C39" evidence="11">
    <location>
        <begin position="17"/>
        <end position="136"/>
    </location>
</feature>
<evidence type="ECO:0000256" key="7">
    <source>
        <dbReference type="ARBA" id="ARBA00023136"/>
    </source>
</evidence>
<dbReference type="InterPro" id="IPR003439">
    <property type="entry name" value="ABC_transporter-like_ATP-bd"/>
</dbReference>
<keyword evidence="6 8" id="KW-1133">Transmembrane helix</keyword>
<feature type="transmembrane region" description="Helical" evidence="8">
    <location>
        <begin position="400"/>
        <end position="427"/>
    </location>
</feature>
<evidence type="ECO:0000256" key="4">
    <source>
        <dbReference type="ARBA" id="ARBA00022801"/>
    </source>
</evidence>
<gene>
    <name evidence="12" type="ORF">WG900_16265</name>
</gene>
<dbReference type="EMBL" id="JBBHJY010000009">
    <property type="protein sequence ID" value="MEJ6011469.1"/>
    <property type="molecule type" value="Genomic_DNA"/>
</dbReference>
<dbReference type="InterPro" id="IPR003593">
    <property type="entry name" value="AAA+_ATPase"/>
</dbReference>
<dbReference type="InterPro" id="IPR005074">
    <property type="entry name" value="Peptidase_C39"/>
</dbReference>
<evidence type="ECO:0000256" key="6">
    <source>
        <dbReference type="ARBA" id="ARBA00022989"/>
    </source>
</evidence>
<evidence type="ECO:0000256" key="2">
    <source>
        <dbReference type="ARBA" id="ARBA00022692"/>
    </source>
</evidence>
<feature type="transmembrane region" description="Helical" evidence="8">
    <location>
        <begin position="291"/>
        <end position="320"/>
    </location>
</feature>
<dbReference type="Proteomes" id="UP001379235">
    <property type="component" value="Unassembled WGS sequence"/>
</dbReference>
<evidence type="ECO:0000313" key="12">
    <source>
        <dbReference type="EMBL" id="MEJ6011469.1"/>
    </source>
</evidence>
<dbReference type="InterPro" id="IPR027417">
    <property type="entry name" value="P-loop_NTPase"/>
</dbReference>
<feature type="domain" description="ABC transmembrane type-1" evidence="10">
    <location>
        <begin position="170"/>
        <end position="449"/>
    </location>
</feature>
<keyword evidence="2 8" id="KW-0812">Transmembrane</keyword>
<dbReference type="InterPro" id="IPR017871">
    <property type="entry name" value="ABC_transporter-like_CS"/>
</dbReference>
<keyword evidence="3" id="KW-0547">Nucleotide-binding</keyword>
<evidence type="ECO:0000256" key="1">
    <source>
        <dbReference type="ARBA" id="ARBA00004651"/>
    </source>
</evidence>
<dbReference type="SUPFAM" id="SSF52540">
    <property type="entry name" value="P-loop containing nucleoside triphosphate hydrolases"/>
    <property type="match status" value="1"/>
</dbReference>
<keyword evidence="13" id="KW-1185">Reference proteome</keyword>
<dbReference type="SUPFAM" id="SSF90123">
    <property type="entry name" value="ABC transporter transmembrane region"/>
    <property type="match status" value="1"/>
</dbReference>
<accession>A0ABU8SD94</accession>
<dbReference type="PROSITE" id="PS50893">
    <property type="entry name" value="ABC_TRANSPORTER_2"/>
    <property type="match status" value="1"/>
</dbReference>
<dbReference type="PROSITE" id="PS50990">
    <property type="entry name" value="PEPTIDASE_C39"/>
    <property type="match status" value="1"/>
</dbReference>